<name>A0AAD9N910_RIDPI</name>
<dbReference type="SUPFAM" id="SSF52266">
    <property type="entry name" value="SGNH hydrolase"/>
    <property type="match status" value="1"/>
</dbReference>
<organism evidence="2 3">
    <name type="scientific">Ridgeia piscesae</name>
    <name type="common">Tubeworm</name>
    <dbReference type="NCBI Taxonomy" id="27915"/>
    <lineage>
        <taxon>Eukaryota</taxon>
        <taxon>Metazoa</taxon>
        <taxon>Spiralia</taxon>
        <taxon>Lophotrochozoa</taxon>
        <taxon>Annelida</taxon>
        <taxon>Polychaeta</taxon>
        <taxon>Sedentaria</taxon>
        <taxon>Canalipalpata</taxon>
        <taxon>Sabellida</taxon>
        <taxon>Siboglinidae</taxon>
        <taxon>Ridgeia</taxon>
    </lineage>
</organism>
<accession>A0AAD9N910</accession>
<gene>
    <name evidence="2" type="ORF">NP493_1590g00056</name>
</gene>
<evidence type="ECO:0000256" key="1">
    <source>
        <dbReference type="SAM" id="MobiDB-lite"/>
    </source>
</evidence>
<proteinExistence type="predicted"/>
<evidence type="ECO:0000313" key="2">
    <source>
        <dbReference type="EMBL" id="KAK2161320.1"/>
    </source>
</evidence>
<sequence>MLAYGRFACDDLHETGLLWNERLHQVTAQIPGVCFWDWDCILSQPRYFSVDGLHPSLEGNSLLHMTTASRIQQMLSTDRRGQLMEADMVARELTRTRAERQRRMVAKVQVKGTRTPQLNTGRHDSGPVRTYGNYSLPGT</sequence>
<keyword evidence="3" id="KW-1185">Reference proteome</keyword>
<reference evidence="2" key="1">
    <citation type="journal article" date="2023" name="Mol. Biol. Evol.">
        <title>Third-Generation Sequencing Reveals the Adaptive Role of the Epigenome in Three Deep-Sea Polychaetes.</title>
        <authorList>
            <person name="Perez M."/>
            <person name="Aroh O."/>
            <person name="Sun Y."/>
            <person name="Lan Y."/>
            <person name="Juniper S.K."/>
            <person name="Young C.R."/>
            <person name="Angers B."/>
            <person name="Qian P.Y."/>
        </authorList>
    </citation>
    <scope>NUCLEOTIDE SEQUENCE</scope>
    <source>
        <strain evidence="2">R07B-5</strain>
    </source>
</reference>
<dbReference type="AlphaFoldDB" id="A0AAD9N910"/>
<comment type="caution">
    <text evidence="2">The sequence shown here is derived from an EMBL/GenBank/DDBJ whole genome shotgun (WGS) entry which is preliminary data.</text>
</comment>
<protein>
    <submittedName>
        <fullName evidence="2">Uncharacterized protein</fullName>
    </submittedName>
</protein>
<dbReference type="EMBL" id="JAODUO010001588">
    <property type="protein sequence ID" value="KAK2161320.1"/>
    <property type="molecule type" value="Genomic_DNA"/>
</dbReference>
<dbReference type="Proteomes" id="UP001209878">
    <property type="component" value="Unassembled WGS sequence"/>
</dbReference>
<feature type="region of interest" description="Disordered" evidence="1">
    <location>
        <begin position="110"/>
        <end position="139"/>
    </location>
</feature>
<evidence type="ECO:0000313" key="3">
    <source>
        <dbReference type="Proteomes" id="UP001209878"/>
    </source>
</evidence>